<comment type="subcellular location">
    <subcellularLocation>
        <location evidence="1">Secreted</location>
    </subcellularLocation>
</comment>
<dbReference type="Proteomes" id="UP001059596">
    <property type="component" value="Chromosome 3R"/>
</dbReference>
<feature type="domain" description="SCP" evidence="4">
    <location>
        <begin position="76"/>
        <end position="231"/>
    </location>
</feature>
<sequence length="266" mass="31070">MLLLWFILLVIGIECATVYRTRWPTYVQKKHYNPPIKPLDYCNGNLCPGNLKHITCGVQFWGPKCGKSHTGIMLTNQRDEILKALNDFRKKVELGEVFNLPKAVKLPDISWDEELSVIAMRVSNQCADHSISPCVNTFRYKNVGESSDFVLLRERSKEFSAFKFFLMWFQYHNYFPEDYVSSFPKLAQSDHLTVFANLVYEKNRKMGCGMLRSGRKYFLTCLFNKKIPPHTPVYKTDNKYLIRSKKIRNKAIFKSVKKNVSELKKN</sequence>
<keyword evidence="3" id="KW-0732">Signal</keyword>
<dbReference type="Gene3D" id="3.40.33.10">
    <property type="entry name" value="CAP"/>
    <property type="match status" value="1"/>
</dbReference>
<gene>
    <name evidence="5" type="ORF">M5D96_001010</name>
</gene>
<proteinExistence type="predicted"/>
<evidence type="ECO:0000259" key="4">
    <source>
        <dbReference type="SMART" id="SM00198"/>
    </source>
</evidence>
<dbReference type="SUPFAM" id="SSF55797">
    <property type="entry name" value="PR-1-like"/>
    <property type="match status" value="1"/>
</dbReference>
<evidence type="ECO:0000313" key="5">
    <source>
        <dbReference type="EMBL" id="KAI8044836.1"/>
    </source>
</evidence>
<dbReference type="CDD" id="cd05380">
    <property type="entry name" value="CAP_euk"/>
    <property type="match status" value="1"/>
</dbReference>
<protein>
    <recommendedName>
        <fullName evidence="4">SCP domain-containing protein</fullName>
    </recommendedName>
</protein>
<comment type="caution">
    <text evidence="5">The sequence shown here is derived from an EMBL/GenBank/DDBJ whole genome shotgun (WGS) entry which is preliminary data.</text>
</comment>
<keyword evidence="6" id="KW-1185">Reference proteome</keyword>
<organism evidence="5 6">
    <name type="scientific">Drosophila gunungcola</name>
    <name type="common">fruit fly</name>
    <dbReference type="NCBI Taxonomy" id="103775"/>
    <lineage>
        <taxon>Eukaryota</taxon>
        <taxon>Metazoa</taxon>
        <taxon>Ecdysozoa</taxon>
        <taxon>Arthropoda</taxon>
        <taxon>Hexapoda</taxon>
        <taxon>Insecta</taxon>
        <taxon>Pterygota</taxon>
        <taxon>Neoptera</taxon>
        <taxon>Endopterygota</taxon>
        <taxon>Diptera</taxon>
        <taxon>Brachycera</taxon>
        <taxon>Muscomorpha</taxon>
        <taxon>Ephydroidea</taxon>
        <taxon>Drosophilidae</taxon>
        <taxon>Drosophila</taxon>
        <taxon>Sophophora</taxon>
    </lineage>
</organism>
<dbReference type="Pfam" id="PF00188">
    <property type="entry name" value="CAP"/>
    <property type="match status" value="1"/>
</dbReference>
<evidence type="ECO:0000313" key="6">
    <source>
        <dbReference type="Proteomes" id="UP001059596"/>
    </source>
</evidence>
<accession>A0A9P9YXE3</accession>
<dbReference type="SMART" id="SM00198">
    <property type="entry name" value="SCP"/>
    <property type="match status" value="1"/>
</dbReference>
<reference evidence="5" key="1">
    <citation type="journal article" date="2023" name="Genome Biol. Evol.">
        <title>Long-read-based Genome Assembly of Drosophila gunungcola Reveals Fewer Chemosensory Genes in Flower-breeding Species.</title>
        <authorList>
            <person name="Negi A."/>
            <person name="Liao B.Y."/>
            <person name="Yeh S.D."/>
        </authorList>
    </citation>
    <scope>NUCLEOTIDE SEQUENCE</scope>
    <source>
        <strain evidence="5">Sukarami</strain>
    </source>
</reference>
<evidence type="ECO:0000256" key="1">
    <source>
        <dbReference type="ARBA" id="ARBA00004613"/>
    </source>
</evidence>
<dbReference type="GO" id="GO:0005576">
    <property type="term" value="C:extracellular region"/>
    <property type="evidence" value="ECO:0007669"/>
    <property type="project" value="UniProtKB-SubCell"/>
</dbReference>
<name>A0A9P9YXE3_9MUSC</name>
<evidence type="ECO:0000256" key="2">
    <source>
        <dbReference type="ARBA" id="ARBA00022525"/>
    </source>
</evidence>
<dbReference type="AlphaFoldDB" id="A0A9P9YXE3"/>
<evidence type="ECO:0000256" key="3">
    <source>
        <dbReference type="SAM" id="SignalP"/>
    </source>
</evidence>
<keyword evidence="2" id="KW-0964">Secreted</keyword>
<dbReference type="InterPro" id="IPR035940">
    <property type="entry name" value="CAP_sf"/>
</dbReference>
<feature type="signal peptide" evidence="3">
    <location>
        <begin position="1"/>
        <end position="15"/>
    </location>
</feature>
<feature type="chain" id="PRO_5040205439" description="SCP domain-containing protein" evidence="3">
    <location>
        <begin position="16"/>
        <end position="266"/>
    </location>
</feature>
<dbReference type="InterPro" id="IPR014044">
    <property type="entry name" value="CAP_dom"/>
</dbReference>
<dbReference type="OrthoDB" id="43654at2759"/>
<dbReference type="EMBL" id="JAMKOV010000001">
    <property type="protein sequence ID" value="KAI8044836.1"/>
    <property type="molecule type" value="Genomic_DNA"/>
</dbReference>